<dbReference type="SUPFAM" id="SSF48065">
    <property type="entry name" value="DBL homology domain (DH-domain)"/>
    <property type="match status" value="1"/>
</dbReference>
<dbReference type="GO" id="GO:0005737">
    <property type="term" value="C:cytoplasm"/>
    <property type="evidence" value="ECO:0007669"/>
    <property type="project" value="TreeGrafter"/>
</dbReference>
<dbReference type="PROSITE" id="PS50010">
    <property type="entry name" value="DH_2"/>
    <property type="match status" value="1"/>
</dbReference>
<dbReference type="SUPFAM" id="SSF50729">
    <property type="entry name" value="PH domain-like"/>
    <property type="match status" value="1"/>
</dbReference>
<protein>
    <recommendedName>
        <fullName evidence="2">DH domain-containing protein</fullName>
    </recommendedName>
</protein>
<dbReference type="AlphaFoldDB" id="A0AAN6VVC1"/>
<dbReference type="Gene3D" id="1.20.900.10">
    <property type="entry name" value="Dbl homology (DH) domain"/>
    <property type="match status" value="1"/>
</dbReference>
<feature type="compositionally biased region" description="Low complexity" evidence="1">
    <location>
        <begin position="833"/>
        <end position="845"/>
    </location>
</feature>
<organism evidence="3 4">
    <name type="scientific">Chaetomidium leptoderma</name>
    <dbReference type="NCBI Taxonomy" id="669021"/>
    <lineage>
        <taxon>Eukaryota</taxon>
        <taxon>Fungi</taxon>
        <taxon>Dikarya</taxon>
        <taxon>Ascomycota</taxon>
        <taxon>Pezizomycotina</taxon>
        <taxon>Sordariomycetes</taxon>
        <taxon>Sordariomycetidae</taxon>
        <taxon>Sordariales</taxon>
        <taxon>Chaetomiaceae</taxon>
        <taxon>Chaetomidium</taxon>
    </lineage>
</organism>
<dbReference type="PANTHER" id="PTHR45818:SF3">
    <property type="entry name" value="PROTEIN VAV"/>
    <property type="match status" value="1"/>
</dbReference>
<accession>A0AAN6VVC1</accession>
<dbReference type="InterPro" id="IPR000219">
    <property type="entry name" value="DH_dom"/>
</dbReference>
<gene>
    <name evidence="3" type="ORF">C8A00DRAFT_39194</name>
</gene>
<feature type="domain" description="DH" evidence="2">
    <location>
        <begin position="195"/>
        <end position="442"/>
    </location>
</feature>
<feature type="compositionally biased region" description="Low complexity" evidence="1">
    <location>
        <begin position="758"/>
        <end position="782"/>
    </location>
</feature>
<reference evidence="3" key="2">
    <citation type="submission" date="2023-05" db="EMBL/GenBank/DDBJ databases">
        <authorList>
            <consortium name="Lawrence Berkeley National Laboratory"/>
            <person name="Steindorff A."/>
            <person name="Hensen N."/>
            <person name="Bonometti L."/>
            <person name="Westerberg I."/>
            <person name="Brannstrom I.O."/>
            <person name="Guillou S."/>
            <person name="Cros-Aarteil S."/>
            <person name="Calhoun S."/>
            <person name="Haridas S."/>
            <person name="Kuo A."/>
            <person name="Mondo S."/>
            <person name="Pangilinan J."/>
            <person name="Riley R."/>
            <person name="Labutti K."/>
            <person name="Andreopoulos B."/>
            <person name="Lipzen A."/>
            <person name="Chen C."/>
            <person name="Yanf M."/>
            <person name="Daum C."/>
            <person name="Ng V."/>
            <person name="Clum A."/>
            <person name="Ohm R."/>
            <person name="Martin F."/>
            <person name="Silar P."/>
            <person name="Natvig D."/>
            <person name="Lalanne C."/>
            <person name="Gautier V."/>
            <person name="Ament-Velasquez S.L."/>
            <person name="Kruys A."/>
            <person name="Hutchinson M.I."/>
            <person name="Powell A.J."/>
            <person name="Barry K."/>
            <person name="Miller A.N."/>
            <person name="Grigoriev I.V."/>
            <person name="Debuchy R."/>
            <person name="Gladieux P."/>
            <person name="Thoren M.H."/>
            <person name="Johannesson H."/>
        </authorList>
    </citation>
    <scope>NUCLEOTIDE SEQUENCE</scope>
    <source>
        <strain evidence="3">CBS 538.74</strain>
    </source>
</reference>
<evidence type="ECO:0000259" key="2">
    <source>
        <dbReference type="PROSITE" id="PS50010"/>
    </source>
</evidence>
<dbReference type="InterPro" id="IPR011993">
    <property type="entry name" value="PH-like_dom_sf"/>
</dbReference>
<feature type="compositionally biased region" description="Polar residues" evidence="1">
    <location>
        <begin position="873"/>
        <end position="883"/>
    </location>
</feature>
<dbReference type="Gene3D" id="2.30.29.30">
    <property type="entry name" value="Pleckstrin-homology domain (PH domain)/Phosphotyrosine-binding domain (PTB)"/>
    <property type="match status" value="1"/>
</dbReference>
<evidence type="ECO:0000313" key="4">
    <source>
        <dbReference type="Proteomes" id="UP001302745"/>
    </source>
</evidence>
<feature type="region of interest" description="Disordered" evidence="1">
    <location>
        <begin position="1"/>
        <end position="74"/>
    </location>
</feature>
<proteinExistence type="predicted"/>
<feature type="compositionally biased region" description="Basic and acidic residues" evidence="1">
    <location>
        <begin position="858"/>
        <end position="872"/>
    </location>
</feature>
<dbReference type="InterPro" id="IPR035899">
    <property type="entry name" value="DBL_dom_sf"/>
</dbReference>
<dbReference type="SMART" id="SM00325">
    <property type="entry name" value="RhoGEF"/>
    <property type="match status" value="1"/>
</dbReference>
<dbReference type="Pfam" id="PF00621">
    <property type="entry name" value="RhoGEF"/>
    <property type="match status" value="1"/>
</dbReference>
<name>A0AAN6VVC1_9PEZI</name>
<feature type="region of interest" description="Disordered" evidence="1">
    <location>
        <begin position="151"/>
        <end position="180"/>
    </location>
</feature>
<comment type="caution">
    <text evidence="3">The sequence shown here is derived from an EMBL/GenBank/DDBJ whole genome shotgun (WGS) entry which is preliminary data.</text>
</comment>
<dbReference type="Proteomes" id="UP001302745">
    <property type="component" value="Unassembled WGS sequence"/>
</dbReference>
<evidence type="ECO:0000313" key="3">
    <source>
        <dbReference type="EMBL" id="KAK4158473.1"/>
    </source>
</evidence>
<evidence type="ECO:0000256" key="1">
    <source>
        <dbReference type="SAM" id="MobiDB-lite"/>
    </source>
</evidence>
<sequence>MHSSSVDSRPPFATLSLSDSANSPEQPEDADPEADSEQEQEQEQELENTEIFSQNHTQTDHCRRQPVPRPAKPFQKWIRTLHKRALRQQEILGYDGSLPEWLHETENAGSQARGSAHHRHSSSDSSFACVTAVKSASISLTGVSLLTRSRKTTIHGPRTDRSSRASVSGPRLSEDSFCPETQAPVDPAVIERALQRRRILDELISTEESYIGDVRFLMNVYVTILASLPTSPAGLRCSVNQNLNDIVELHEEVLGELRRAVPDSEDTQPDLALKRTQSNRTTRGHRRWRSLDAVPEGTGGSSWLRDLPGMGVEPQTTAEIAKIFSKRMNRFFIYEEYGAKYELMIKDVATAHRTMPGWSSYQKGLEVLASSLGSADSRDDRLKKALTIGDLLVKPIQRVCKYPLLFSELLKQTPVIDCPYSHMEIENTLIRLREATAEINRATNDSRTKLVLEKTWILQDRLAFPNQQLDAASKNRIRSFGHLKLCGALHVCWQTKEGASGQYMAALLYREWLCLATAGRNDQIYTIQACIALANIKVEEVDNGRGLQCHTTRHSWKIVFLSDNQLYELILTACSPKEELEWCTRLRSRQQAANPEGQDQMQSDMFSFVSLNIKTLGTVFRKPGTIARKISIHRATTIGPKSPLYQVILKNTSAAKGGSASTHSPINRSQSLLTTNSRIPVLAPARAERARLEALLSDVWTRDVLPFPGITARSRSEHLVRASASSMMRKLSAVSITGSFTRRSASLASLPHKEKGGAAAAAAIATTTTATERPQTAAARPASVTPEKSARGAAANADAEAQAEAHPRASSSSSSSSSSSGGSVLLLVRKSSGHSSSSRPSLQHSNLGGDMVSASARGEAERKLETTTRGRADNNTNNTAPSRTRSRRFSGKLGKAGGVRRREVVVEEIRSWFR</sequence>
<feature type="region of interest" description="Disordered" evidence="1">
    <location>
        <begin position="748"/>
        <end position="895"/>
    </location>
</feature>
<dbReference type="EMBL" id="MU856838">
    <property type="protein sequence ID" value="KAK4158473.1"/>
    <property type="molecule type" value="Genomic_DNA"/>
</dbReference>
<reference evidence="3" key="1">
    <citation type="journal article" date="2023" name="Mol. Phylogenet. Evol.">
        <title>Genome-scale phylogeny and comparative genomics of the fungal order Sordariales.</title>
        <authorList>
            <person name="Hensen N."/>
            <person name="Bonometti L."/>
            <person name="Westerberg I."/>
            <person name="Brannstrom I.O."/>
            <person name="Guillou S."/>
            <person name="Cros-Aarteil S."/>
            <person name="Calhoun S."/>
            <person name="Haridas S."/>
            <person name="Kuo A."/>
            <person name="Mondo S."/>
            <person name="Pangilinan J."/>
            <person name="Riley R."/>
            <person name="LaButti K."/>
            <person name="Andreopoulos B."/>
            <person name="Lipzen A."/>
            <person name="Chen C."/>
            <person name="Yan M."/>
            <person name="Daum C."/>
            <person name="Ng V."/>
            <person name="Clum A."/>
            <person name="Steindorff A."/>
            <person name="Ohm R.A."/>
            <person name="Martin F."/>
            <person name="Silar P."/>
            <person name="Natvig D.O."/>
            <person name="Lalanne C."/>
            <person name="Gautier V."/>
            <person name="Ament-Velasquez S.L."/>
            <person name="Kruys A."/>
            <person name="Hutchinson M.I."/>
            <person name="Powell A.J."/>
            <person name="Barry K."/>
            <person name="Miller A.N."/>
            <person name="Grigoriev I.V."/>
            <person name="Debuchy R."/>
            <person name="Gladieux P."/>
            <person name="Hiltunen Thoren M."/>
            <person name="Johannesson H."/>
        </authorList>
    </citation>
    <scope>NUCLEOTIDE SEQUENCE</scope>
    <source>
        <strain evidence="3">CBS 538.74</strain>
    </source>
</reference>
<dbReference type="PANTHER" id="PTHR45818">
    <property type="entry name" value="PROTEIN VAV"/>
    <property type="match status" value="1"/>
</dbReference>
<feature type="compositionally biased region" description="Acidic residues" evidence="1">
    <location>
        <begin position="26"/>
        <end position="48"/>
    </location>
</feature>
<dbReference type="GO" id="GO:0005085">
    <property type="term" value="F:guanyl-nucleotide exchange factor activity"/>
    <property type="evidence" value="ECO:0007669"/>
    <property type="project" value="InterPro"/>
</dbReference>
<feature type="compositionally biased region" description="Low complexity" evidence="1">
    <location>
        <begin position="791"/>
        <end position="823"/>
    </location>
</feature>
<keyword evidence="4" id="KW-1185">Reference proteome</keyword>